<feature type="signal peptide" evidence="1">
    <location>
        <begin position="1"/>
        <end position="22"/>
    </location>
</feature>
<evidence type="ECO:0000313" key="3">
    <source>
        <dbReference type="Proteomes" id="UP000541444"/>
    </source>
</evidence>
<gene>
    <name evidence="2" type="ORF">GIB67_004212</name>
</gene>
<dbReference type="OrthoDB" id="1749976at2759"/>
<evidence type="ECO:0000313" key="2">
    <source>
        <dbReference type="EMBL" id="KAF6173109.1"/>
    </source>
</evidence>
<dbReference type="Proteomes" id="UP000541444">
    <property type="component" value="Unassembled WGS sequence"/>
</dbReference>
<reference evidence="2 3" key="1">
    <citation type="journal article" date="2020" name="IScience">
        <title>Genome Sequencing of the Endangered Kingdonia uniflora (Circaeasteraceae, Ranunculales) Reveals Potential Mechanisms of Evolutionary Specialization.</title>
        <authorList>
            <person name="Sun Y."/>
            <person name="Deng T."/>
            <person name="Zhang A."/>
            <person name="Moore M.J."/>
            <person name="Landis J.B."/>
            <person name="Lin N."/>
            <person name="Zhang H."/>
            <person name="Zhang X."/>
            <person name="Huang J."/>
            <person name="Zhang X."/>
            <person name="Sun H."/>
            <person name="Wang H."/>
        </authorList>
    </citation>
    <scope>NUCLEOTIDE SEQUENCE [LARGE SCALE GENOMIC DNA]</scope>
    <source>
        <strain evidence="2">TB1705</strain>
        <tissue evidence="2">Leaf</tissue>
    </source>
</reference>
<accession>A0A7J7P0Y4</accession>
<dbReference type="AlphaFoldDB" id="A0A7J7P0Y4"/>
<sequence>MVFFPNSHLLLLLLLLFQIISERNCLGFSAYIFQGISFSLALLSGTFGNQLLDEWHTRSLKSKIVGIDDASTGRKEYLRRFIIFRCNQLKTLPPLGKLESLRHLKIHKLYSVKPIDLEVLGISDDGQECGTAAAPELISFPKLKELEVSFMGWENWVMRRGNIIPSCLVSED</sequence>
<dbReference type="InterPro" id="IPR032675">
    <property type="entry name" value="LRR_dom_sf"/>
</dbReference>
<feature type="chain" id="PRO_5029598372" evidence="1">
    <location>
        <begin position="23"/>
        <end position="172"/>
    </location>
</feature>
<dbReference type="Gene3D" id="3.80.10.10">
    <property type="entry name" value="Ribonuclease Inhibitor"/>
    <property type="match status" value="1"/>
</dbReference>
<keyword evidence="3" id="KW-1185">Reference proteome</keyword>
<evidence type="ECO:0000256" key="1">
    <source>
        <dbReference type="SAM" id="SignalP"/>
    </source>
</evidence>
<keyword evidence="1" id="KW-0732">Signal</keyword>
<protein>
    <submittedName>
        <fullName evidence="2">Uncharacterized protein</fullName>
    </submittedName>
</protein>
<organism evidence="2 3">
    <name type="scientific">Kingdonia uniflora</name>
    <dbReference type="NCBI Taxonomy" id="39325"/>
    <lineage>
        <taxon>Eukaryota</taxon>
        <taxon>Viridiplantae</taxon>
        <taxon>Streptophyta</taxon>
        <taxon>Embryophyta</taxon>
        <taxon>Tracheophyta</taxon>
        <taxon>Spermatophyta</taxon>
        <taxon>Magnoliopsida</taxon>
        <taxon>Ranunculales</taxon>
        <taxon>Circaeasteraceae</taxon>
        <taxon>Kingdonia</taxon>
    </lineage>
</organism>
<comment type="caution">
    <text evidence="2">The sequence shown here is derived from an EMBL/GenBank/DDBJ whole genome shotgun (WGS) entry which is preliminary data.</text>
</comment>
<dbReference type="EMBL" id="JACGCM010000362">
    <property type="protein sequence ID" value="KAF6173109.1"/>
    <property type="molecule type" value="Genomic_DNA"/>
</dbReference>
<proteinExistence type="predicted"/>
<name>A0A7J7P0Y4_9MAGN</name>